<evidence type="ECO:0000313" key="3">
    <source>
        <dbReference type="EMBL" id="KRK74079.1"/>
    </source>
</evidence>
<dbReference type="AlphaFoldDB" id="A0A0R1JS13"/>
<dbReference type="Gene3D" id="3.20.20.140">
    <property type="entry name" value="Metal-dependent hydrolases"/>
    <property type="match status" value="1"/>
</dbReference>
<dbReference type="GO" id="GO:0016831">
    <property type="term" value="F:carboxy-lyase activity"/>
    <property type="evidence" value="ECO:0007669"/>
    <property type="project" value="InterPro"/>
</dbReference>
<dbReference type="PATRIC" id="fig|1291734.4.peg.1442"/>
<dbReference type="Pfam" id="PF04909">
    <property type="entry name" value="Amidohydro_2"/>
    <property type="match status" value="1"/>
</dbReference>
<dbReference type="InterPro" id="IPR032466">
    <property type="entry name" value="Metal_Hydrolase"/>
</dbReference>
<dbReference type="Proteomes" id="UP000051804">
    <property type="component" value="Unassembled WGS sequence"/>
</dbReference>
<dbReference type="GO" id="GO:0019748">
    <property type="term" value="P:secondary metabolic process"/>
    <property type="evidence" value="ECO:0007669"/>
    <property type="project" value="TreeGrafter"/>
</dbReference>
<dbReference type="SUPFAM" id="SSF51556">
    <property type="entry name" value="Metallo-dependent hydrolases"/>
    <property type="match status" value="1"/>
</dbReference>
<dbReference type="GO" id="GO:0016787">
    <property type="term" value="F:hydrolase activity"/>
    <property type="evidence" value="ECO:0007669"/>
    <property type="project" value="InterPro"/>
</dbReference>
<keyword evidence="4" id="KW-1185">Reference proteome</keyword>
<sequence length="347" mass="38659">MHAHSFVVHSWLFTDTHRQEAMMKLITVEEHYDTDANIAQFKQYSTVKNNNPRQDQLRPDLVDFDRKIAYMDAHGIDMQIISDAGNSPQVLPDQYAVAGAHAQNEALAEAISHHPDRFAGLATLPANLPEQAAEELDYAVTKLGLKGAIISGSVDGQFLDAPKFDPIFAAADRLGTTLYLHPGIISNQQKAVLYDSEAYSALTATMMAGAMWGWHMEAGIQLVRLITAGVLERYPHVKIATGHWGEFVPMFIERIDGFGPFVSKLPLKFSEYYRRQVYLSPSGMFTTPQMQLALAEVGADHIMWSEDYPYVQTGDTTRSFLEQAALTQPEREQIAHGTAEAVFDLEV</sequence>
<dbReference type="PANTHER" id="PTHR21240:SF30">
    <property type="entry name" value="AMIDOHYDROLASE-RELATED DOMAIN-CONTAINING PROTEIN-RELATED"/>
    <property type="match status" value="1"/>
</dbReference>
<organism evidence="3 4">
    <name type="scientific">Lacticaseibacillus nasuensis JCM 17158</name>
    <dbReference type="NCBI Taxonomy" id="1291734"/>
    <lineage>
        <taxon>Bacteria</taxon>
        <taxon>Bacillati</taxon>
        <taxon>Bacillota</taxon>
        <taxon>Bacilli</taxon>
        <taxon>Lactobacillales</taxon>
        <taxon>Lactobacillaceae</taxon>
        <taxon>Lacticaseibacillus</taxon>
    </lineage>
</organism>
<evidence type="ECO:0000313" key="4">
    <source>
        <dbReference type="Proteomes" id="UP000051804"/>
    </source>
</evidence>
<name>A0A0R1JS13_9LACO</name>
<dbReference type="STRING" id="1291734.FD02_GL001402"/>
<comment type="caution">
    <text evidence="3">The sequence shown here is derived from an EMBL/GenBank/DDBJ whole genome shotgun (WGS) entry which is preliminary data.</text>
</comment>
<evidence type="ECO:0000259" key="2">
    <source>
        <dbReference type="Pfam" id="PF04909"/>
    </source>
</evidence>
<protein>
    <recommendedName>
        <fullName evidence="2">Amidohydrolase-related domain-containing protein</fullName>
    </recommendedName>
</protein>
<reference evidence="3 4" key="1">
    <citation type="journal article" date="2015" name="Genome Announc.">
        <title>Expanding the biotechnology potential of lactobacilli through comparative genomics of 213 strains and associated genera.</title>
        <authorList>
            <person name="Sun Z."/>
            <person name="Harris H.M."/>
            <person name="McCann A."/>
            <person name="Guo C."/>
            <person name="Argimon S."/>
            <person name="Zhang W."/>
            <person name="Yang X."/>
            <person name="Jeffery I.B."/>
            <person name="Cooney J.C."/>
            <person name="Kagawa T.F."/>
            <person name="Liu W."/>
            <person name="Song Y."/>
            <person name="Salvetti E."/>
            <person name="Wrobel A."/>
            <person name="Rasinkangas P."/>
            <person name="Parkhill J."/>
            <person name="Rea M.C."/>
            <person name="O'Sullivan O."/>
            <person name="Ritari J."/>
            <person name="Douillard F.P."/>
            <person name="Paul Ross R."/>
            <person name="Yang R."/>
            <person name="Briner A.E."/>
            <person name="Felis G.E."/>
            <person name="de Vos W.M."/>
            <person name="Barrangou R."/>
            <person name="Klaenhammer T.R."/>
            <person name="Caufield P.W."/>
            <person name="Cui Y."/>
            <person name="Zhang H."/>
            <person name="O'Toole P.W."/>
        </authorList>
    </citation>
    <scope>NUCLEOTIDE SEQUENCE [LARGE SCALE GENOMIC DNA]</scope>
    <source>
        <strain evidence="3 4">JCM 17158</strain>
    </source>
</reference>
<feature type="domain" description="Amidohydrolase-related" evidence="2">
    <location>
        <begin position="40"/>
        <end position="345"/>
    </location>
</feature>
<dbReference type="PANTHER" id="PTHR21240">
    <property type="entry name" value="2-AMINO-3-CARBOXYLMUCONATE-6-SEMIALDEHYDE DECARBOXYLASE"/>
    <property type="match status" value="1"/>
</dbReference>
<dbReference type="InterPro" id="IPR006680">
    <property type="entry name" value="Amidohydro-rel"/>
</dbReference>
<proteinExistence type="predicted"/>
<gene>
    <name evidence="3" type="ORF">FD02_GL001402</name>
</gene>
<evidence type="ECO:0000256" key="1">
    <source>
        <dbReference type="ARBA" id="ARBA00023239"/>
    </source>
</evidence>
<accession>A0A0R1JS13</accession>
<dbReference type="OrthoDB" id="9777673at2"/>
<keyword evidence="1" id="KW-0456">Lyase</keyword>
<dbReference type="InterPro" id="IPR032465">
    <property type="entry name" value="ACMSD"/>
</dbReference>
<dbReference type="EMBL" id="AZDJ01000002">
    <property type="protein sequence ID" value="KRK74079.1"/>
    <property type="molecule type" value="Genomic_DNA"/>
</dbReference>
<dbReference type="GO" id="GO:0005829">
    <property type="term" value="C:cytosol"/>
    <property type="evidence" value="ECO:0007669"/>
    <property type="project" value="TreeGrafter"/>
</dbReference>